<keyword evidence="2" id="KW-1185">Reference proteome</keyword>
<dbReference type="AlphaFoldDB" id="A0A2J5HF73"/>
<organism evidence="1 2">
    <name type="scientific">Aspergillus taichungensis</name>
    <dbReference type="NCBI Taxonomy" id="482145"/>
    <lineage>
        <taxon>Eukaryota</taxon>
        <taxon>Fungi</taxon>
        <taxon>Dikarya</taxon>
        <taxon>Ascomycota</taxon>
        <taxon>Pezizomycotina</taxon>
        <taxon>Eurotiomycetes</taxon>
        <taxon>Eurotiomycetidae</taxon>
        <taxon>Eurotiales</taxon>
        <taxon>Aspergillaceae</taxon>
        <taxon>Aspergillus</taxon>
        <taxon>Aspergillus subgen. Circumdati</taxon>
    </lineage>
</organism>
<proteinExistence type="predicted"/>
<dbReference type="EMBL" id="KZ559645">
    <property type="protein sequence ID" value="PLN75541.1"/>
    <property type="molecule type" value="Genomic_DNA"/>
</dbReference>
<evidence type="ECO:0000313" key="2">
    <source>
        <dbReference type="Proteomes" id="UP000235023"/>
    </source>
</evidence>
<name>A0A2J5HF73_9EURO</name>
<evidence type="ECO:0000313" key="1">
    <source>
        <dbReference type="EMBL" id="PLN75541.1"/>
    </source>
</evidence>
<reference evidence="2" key="1">
    <citation type="submission" date="2017-12" db="EMBL/GenBank/DDBJ databases">
        <authorList>
            <consortium name="DOE Joint Genome Institute"/>
            <person name="Mondo S.J."/>
            <person name="Kjaerbolling I."/>
            <person name="Vesth T.C."/>
            <person name="Frisvad J.C."/>
            <person name="Nybo J.L."/>
            <person name="Theobald S."/>
            <person name="Kuo A."/>
            <person name="Bowyer P."/>
            <person name="Matsuda Y."/>
            <person name="Lyhne E.K."/>
            <person name="Kogle M.E."/>
            <person name="Clum A."/>
            <person name="Lipzen A."/>
            <person name="Salamov A."/>
            <person name="Ngan C.Y."/>
            <person name="Daum C."/>
            <person name="Chiniquy J."/>
            <person name="Barry K."/>
            <person name="LaButti K."/>
            <person name="Haridas S."/>
            <person name="Simmons B.A."/>
            <person name="Magnuson J.K."/>
            <person name="Mortensen U.H."/>
            <person name="Larsen T.O."/>
            <person name="Grigoriev I.V."/>
            <person name="Baker S.E."/>
            <person name="Andersen M.R."/>
            <person name="Nordberg H.P."/>
            <person name="Cantor M.N."/>
            <person name="Hua S.X."/>
        </authorList>
    </citation>
    <scope>NUCLEOTIDE SEQUENCE [LARGE SCALE GENOMIC DNA]</scope>
    <source>
        <strain evidence="2">IBT 19404</strain>
    </source>
</reference>
<evidence type="ECO:0008006" key="3">
    <source>
        <dbReference type="Google" id="ProtNLM"/>
    </source>
</evidence>
<protein>
    <recommendedName>
        <fullName evidence="3">F-box domain-containing protein</fullName>
    </recommendedName>
</protein>
<dbReference type="Proteomes" id="UP000235023">
    <property type="component" value="Unassembled WGS sequence"/>
</dbReference>
<gene>
    <name evidence="1" type="ORF">BDW42DRAFT_180494</name>
</gene>
<dbReference type="OrthoDB" id="5139510at2759"/>
<sequence length="418" mass="47302">MDSKPYLWRYPRSLHMSIYTEEDKDLCVEMVQKAAKHESPVRKANFESMSFRFDIPLFESLSKIRLVELDLYTVQGALPIRFIFELFDLPTLKTLRLGHIAWSEHVNEELMNMRPWSAVEGTEYPKAAQLRPQNQPGSAQELEQLLPSTHRRTGSITSLTLAVPIADPDVAELLFQWPGCLREVVFSQVLDSPYTDIYTASTIENLLAIHRQSLEKLDIPALPSNGLPDMSSFPSLSSLRIHISSLLPLTPQDAWRHLAAPSLHHLTINFTATVFEPSISTWIKSFLQDANLPTPLHLTMDYTWASWHGPSPTFFPPDLQEETFPIASEHNIALVYRTPAEECILRRPPTPDWKASISRTARRICGCIPHSRAVPEGIPFEFIADHLGMSVAEVALAGPELFSTELVFSTGDQDMWSY</sequence>
<accession>A0A2J5HF73</accession>